<organism evidence="11 12">
    <name type="scientific">Porites evermanni</name>
    <dbReference type="NCBI Taxonomy" id="104178"/>
    <lineage>
        <taxon>Eukaryota</taxon>
        <taxon>Metazoa</taxon>
        <taxon>Cnidaria</taxon>
        <taxon>Anthozoa</taxon>
        <taxon>Hexacorallia</taxon>
        <taxon>Scleractinia</taxon>
        <taxon>Fungiina</taxon>
        <taxon>Poritidae</taxon>
        <taxon>Porites</taxon>
    </lineage>
</organism>
<keyword evidence="6 9" id="KW-0472">Membrane</keyword>
<keyword evidence="2" id="KW-1003">Cell membrane</keyword>
<gene>
    <name evidence="11" type="ORF">PEVE_00044654</name>
</gene>
<evidence type="ECO:0000313" key="12">
    <source>
        <dbReference type="Proteomes" id="UP001159427"/>
    </source>
</evidence>
<feature type="domain" description="G-protein coupled receptors family 1 profile" evidence="10">
    <location>
        <begin position="40"/>
        <end position="123"/>
    </location>
</feature>
<dbReference type="PRINTS" id="PR00237">
    <property type="entry name" value="GPCRRHODOPSN"/>
</dbReference>
<sequence length="123" mass="13769">MKNNSQSDQSSHDPLLGRSRSLIAVEVALSILICLTSFLGNLLVVYVVHKDSRLKSLTNVFIHNLALTDISMASLHMSFWVTSLYTGTWIFSEKWCEVQAVIRSTLGNASILTMGLIAFNRYF</sequence>
<evidence type="ECO:0000256" key="6">
    <source>
        <dbReference type="ARBA" id="ARBA00023136"/>
    </source>
</evidence>
<comment type="subcellular location">
    <subcellularLocation>
        <location evidence="1">Cell membrane</location>
        <topology evidence="1">Multi-pass membrane protein</topology>
    </subcellularLocation>
</comment>
<evidence type="ECO:0000256" key="3">
    <source>
        <dbReference type="ARBA" id="ARBA00022692"/>
    </source>
</evidence>
<dbReference type="InterPro" id="IPR000276">
    <property type="entry name" value="GPCR_Rhodpsn"/>
</dbReference>
<dbReference type="PANTHER" id="PTHR22752">
    <property type="entry name" value="G PROTEIN-COUPLED RECEPTOR"/>
    <property type="match status" value="1"/>
</dbReference>
<dbReference type="InterPro" id="IPR017452">
    <property type="entry name" value="GPCR_Rhodpsn_7TM"/>
</dbReference>
<name>A0ABN8PQE7_9CNID</name>
<comment type="caution">
    <text evidence="11">The sequence shown here is derived from an EMBL/GenBank/DDBJ whole genome shotgun (WGS) entry which is preliminary data.</text>
</comment>
<keyword evidence="7" id="KW-0675">Receptor</keyword>
<keyword evidence="5" id="KW-0297">G-protein coupled receptor</keyword>
<accession>A0ABN8PQE7</accession>
<dbReference type="Gene3D" id="1.20.1070.10">
    <property type="entry name" value="Rhodopsin 7-helix transmembrane proteins"/>
    <property type="match status" value="1"/>
</dbReference>
<evidence type="ECO:0000256" key="1">
    <source>
        <dbReference type="ARBA" id="ARBA00004651"/>
    </source>
</evidence>
<keyword evidence="4 9" id="KW-1133">Transmembrane helix</keyword>
<keyword evidence="12" id="KW-1185">Reference proteome</keyword>
<dbReference type="SUPFAM" id="SSF81321">
    <property type="entry name" value="Family A G protein-coupled receptor-like"/>
    <property type="match status" value="1"/>
</dbReference>
<evidence type="ECO:0000313" key="11">
    <source>
        <dbReference type="EMBL" id="CAH3148630.1"/>
    </source>
</evidence>
<dbReference type="Pfam" id="PF00001">
    <property type="entry name" value="7tm_1"/>
    <property type="match status" value="1"/>
</dbReference>
<dbReference type="EMBL" id="CALNXI010000955">
    <property type="protein sequence ID" value="CAH3148630.1"/>
    <property type="molecule type" value="Genomic_DNA"/>
</dbReference>
<evidence type="ECO:0000256" key="2">
    <source>
        <dbReference type="ARBA" id="ARBA00022475"/>
    </source>
</evidence>
<evidence type="ECO:0000256" key="4">
    <source>
        <dbReference type="ARBA" id="ARBA00022989"/>
    </source>
</evidence>
<dbReference type="Proteomes" id="UP001159427">
    <property type="component" value="Unassembled WGS sequence"/>
</dbReference>
<dbReference type="CDD" id="cd00637">
    <property type="entry name" value="7tm_classA_rhodopsin-like"/>
    <property type="match status" value="1"/>
</dbReference>
<evidence type="ECO:0000256" key="5">
    <source>
        <dbReference type="ARBA" id="ARBA00023040"/>
    </source>
</evidence>
<evidence type="ECO:0000259" key="10">
    <source>
        <dbReference type="PROSITE" id="PS50262"/>
    </source>
</evidence>
<evidence type="ECO:0000256" key="7">
    <source>
        <dbReference type="ARBA" id="ARBA00023170"/>
    </source>
</evidence>
<reference evidence="11 12" key="1">
    <citation type="submission" date="2022-05" db="EMBL/GenBank/DDBJ databases">
        <authorList>
            <consortium name="Genoscope - CEA"/>
            <person name="William W."/>
        </authorList>
    </citation>
    <scope>NUCLEOTIDE SEQUENCE [LARGE SCALE GENOMIC DNA]</scope>
</reference>
<protein>
    <recommendedName>
        <fullName evidence="10">G-protein coupled receptors family 1 profile domain-containing protein</fullName>
    </recommendedName>
</protein>
<dbReference type="PROSITE" id="PS50262">
    <property type="entry name" value="G_PROTEIN_RECEP_F1_2"/>
    <property type="match status" value="1"/>
</dbReference>
<feature type="transmembrane region" description="Helical" evidence="9">
    <location>
        <begin position="22"/>
        <end position="48"/>
    </location>
</feature>
<keyword evidence="8" id="KW-0807">Transducer</keyword>
<proteinExistence type="predicted"/>
<evidence type="ECO:0000256" key="9">
    <source>
        <dbReference type="SAM" id="Phobius"/>
    </source>
</evidence>
<evidence type="ECO:0000256" key="8">
    <source>
        <dbReference type="ARBA" id="ARBA00023224"/>
    </source>
</evidence>
<keyword evidence="3 9" id="KW-0812">Transmembrane</keyword>